<reference evidence="1 2" key="1">
    <citation type="submission" date="2018-12" db="EMBL/GenBank/DDBJ databases">
        <authorList>
            <person name="Shneider M.M."/>
            <person name="Kabilov M.R."/>
            <person name="Miroshnikov K.A."/>
        </authorList>
    </citation>
    <scope>NUCLEOTIDE SEQUENCE [LARGE SCALE GENOMIC DNA]</scope>
</reference>
<evidence type="ECO:0000313" key="2">
    <source>
        <dbReference type="Proteomes" id="UP000434907"/>
    </source>
</evidence>
<proteinExistence type="predicted"/>
<dbReference type="EMBL" id="MK290738">
    <property type="protein sequence ID" value="AZV02295.1"/>
    <property type="molecule type" value="Genomic_DNA"/>
</dbReference>
<dbReference type="Proteomes" id="UP000434907">
    <property type="component" value="Segment"/>
</dbReference>
<name>A0A679A2U3_9CAUD</name>
<evidence type="ECO:0000313" key="1">
    <source>
        <dbReference type="EMBL" id="AZV02295.1"/>
    </source>
</evidence>
<organism evidence="1 2">
    <name type="scientific">Pectobacterium phage Arno18</name>
    <dbReference type="NCBI Taxonomy" id="2500578"/>
    <lineage>
        <taxon>Viruses</taxon>
        <taxon>Duplodnaviria</taxon>
        <taxon>Heunggongvirae</taxon>
        <taxon>Uroviricota</taxon>
        <taxon>Caudoviricetes</taxon>
        <taxon>Andersonviridae</taxon>
        <taxon>Andersonviridae incertae sedis</taxon>
        <taxon>Arnovirus</taxon>
        <taxon>Arnovirus arno18</taxon>
    </lineage>
</organism>
<gene>
    <name evidence="1" type="ORF">Arno18_109</name>
</gene>
<sequence length="84" mass="9573">MKRYQLVNQAGFLAQARKLGSNSVSMAEELIAANCIIEVIKSHKVHDLFVDYILHETQLNWSENGKSICLTDDELAFFKEVTEE</sequence>
<protein>
    <submittedName>
        <fullName evidence="1">Uncharacterized protein</fullName>
    </submittedName>
</protein>
<accession>A0A679A2U3</accession>
<keyword evidence="2" id="KW-1185">Reference proteome</keyword>